<dbReference type="PROSITE" id="PS50893">
    <property type="entry name" value="ABC_TRANSPORTER_2"/>
    <property type="match status" value="1"/>
</dbReference>
<evidence type="ECO:0000256" key="3">
    <source>
        <dbReference type="ARBA" id="ARBA00022741"/>
    </source>
</evidence>
<comment type="caution">
    <text evidence="11">The sequence shown here is derived from an EMBL/GenBank/DDBJ whole genome shotgun (WGS) entry which is preliminary data.</text>
</comment>
<dbReference type="InterPro" id="IPR003439">
    <property type="entry name" value="ABC_transporter-like_ATP-bd"/>
</dbReference>
<feature type="transmembrane region" description="Helical" evidence="8">
    <location>
        <begin position="257"/>
        <end position="283"/>
    </location>
</feature>
<dbReference type="EMBL" id="JBEGDD010000010">
    <property type="protein sequence ID" value="MEQ7155965.1"/>
    <property type="molecule type" value="Genomic_DNA"/>
</dbReference>
<feature type="domain" description="ABC transmembrane type-1" evidence="10">
    <location>
        <begin position="27"/>
        <end position="303"/>
    </location>
</feature>
<feature type="transmembrane region" description="Helical" evidence="8">
    <location>
        <begin position="54"/>
        <end position="79"/>
    </location>
</feature>
<dbReference type="SMART" id="SM00382">
    <property type="entry name" value="AAA"/>
    <property type="match status" value="1"/>
</dbReference>
<dbReference type="Gene3D" id="3.40.50.300">
    <property type="entry name" value="P-loop containing nucleotide triphosphate hydrolases"/>
    <property type="match status" value="1"/>
</dbReference>
<dbReference type="SUPFAM" id="SSF90123">
    <property type="entry name" value="ABC transporter transmembrane region"/>
    <property type="match status" value="1"/>
</dbReference>
<dbReference type="Pfam" id="PF00664">
    <property type="entry name" value="ABC_membrane"/>
    <property type="match status" value="1"/>
</dbReference>
<dbReference type="InterPro" id="IPR039421">
    <property type="entry name" value="Type_1_exporter"/>
</dbReference>
<evidence type="ECO:0000256" key="1">
    <source>
        <dbReference type="ARBA" id="ARBA00004651"/>
    </source>
</evidence>
<keyword evidence="12" id="KW-1185">Reference proteome</keyword>
<proteinExistence type="predicted"/>
<feature type="transmembrane region" description="Helical" evidence="8">
    <location>
        <begin position="148"/>
        <end position="177"/>
    </location>
</feature>
<feature type="transmembrane region" description="Helical" evidence="8">
    <location>
        <begin position="23"/>
        <end position="42"/>
    </location>
</feature>
<sequence length="611" mass="64421">MTASAPAAKADTLLNAALRNGRSAIMVAALFSLVTNGLYLALPIFTNQVYGRVLASGSIATLIVLTLGTLFVFLISSLIDFYRARVLMNFGVAFDQQVSSHVFAALFDGVTRREQPQGSQALRDLDQFRVVATGNGITTLFDLPWLPLYLTVLFVIDVWVGLVTLIGAAILAFLAWMQDRASRPALRKANDAAIHSYGFTEQGLRNSEVVRAMGLLPHIGRQWMSHRQTAMEHGIEAGKTSEVWSNAIKFVRMATQVVIIALGAFLILEGQLGAGMLFANMILSSRALAPIERAVGTWPQLVAAAQSYERLQALFGQYKPTLPGTALPRPKGQLSVEGVSFGAPGSPRLILTGLTFAVPAGSFLGVIGPSGAGKSTLARLLVGVWPPLAGSVRLDGADVFGWSRTDFGAHIGYLPQDTELFAGTVRDNIARFMPDVSDAEVIAAAQNAGVHDMIVRLPNGYDTALGGQGGVTLSVGQRQRVGLARAMLRDPAFIVLDEPNANLDAQGEQALLLALRKMKAAGTTAVVISHKPSILADADSLVVLRDGKIDIFGPKAEVMARLAANNAGQPQPQASPAPANQSPVAADTAAKAIAATNPGAVPPAQSSGGAR</sequence>
<comment type="subcellular location">
    <subcellularLocation>
        <location evidence="1">Cell membrane</location>
        <topology evidence="1">Multi-pass membrane protein</topology>
    </subcellularLocation>
</comment>
<keyword evidence="2 8" id="KW-0812">Transmembrane</keyword>
<protein>
    <submittedName>
        <fullName evidence="11">Type I secretion system permease/ATPase</fullName>
    </submittedName>
</protein>
<dbReference type="InterPro" id="IPR027417">
    <property type="entry name" value="P-loop_NTPase"/>
</dbReference>
<evidence type="ECO:0000256" key="2">
    <source>
        <dbReference type="ARBA" id="ARBA00022692"/>
    </source>
</evidence>
<evidence type="ECO:0000256" key="5">
    <source>
        <dbReference type="ARBA" id="ARBA00022989"/>
    </source>
</evidence>
<dbReference type="Gene3D" id="1.20.1560.10">
    <property type="entry name" value="ABC transporter type 1, transmembrane domain"/>
    <property type="match status" value="1"/>
</dbReference>
<evidence type="ECO:0000256" key="6">
    <source>
        <dbReference type="ARBA" id="ARBA00023136"/>
    </source>
</evidence>
<dbReference type="InterPro" id="IPR017871">
    <property type="entry name" value="ABC_transporter-like_CS"/>
</dbReference>
<evidence type="ECO:0000313" key="12">
    <source>
        <dbReference type="Proteomes" id="UP001445732"/>
    </source>
</evidence>
<dbReference type="InterPro" id="IPR003593">
    <property type="entry name" value="AAA+_ATPase"/>
</dbReference>
<dbReference type="Proteomes" id="UP001445732">
    <property type="component" value="Unassembled WGS sequence"/>
</dbReference>
<keyword evidence="3" id="KW-0547">Nucleotide-binding</keyword>
<dbReference type="PROSITE" id="PS00211">
    <property type="entry name" value="ABC_TRANSPORTER_1"/>
    <property type="match status" value="1"/>
</dbReference>
<keyword evidence="6 8" id="KW-0472">Membrane</keyword>
<evidence type="ECO:0000313" key="11">
    <source>
        <dbReference type="EMBL" id="MEQ7155965.1"/>
    </source>
</evidence>
<keyword evidence="4" id="KW-0067">ATP-binding</keyword>
<dbReference type="PANTHER" id="PTHR43394:SF1">
    <property type="entry name" value="ATP-BINDING CASSETTE SUB-FAMILY B MEMBER 10, MITOCHONDRIAL"/>
    <property type="match status" value="1"/>
</dbReference>
<dbReference type="SUPFAM" id="SSF52540">
    <property type="entry name" value="P-loop containing nucleoside triphosphate hydrolases"/>
    <property type="match status" value="1"/>
</dbReference>
<dbReference type="Pfam" id="PF00005">
    <property type="entry name" value="ABC_tran"/>
    <property type="match status" value="1"/>
</dbReference>
<feature type="domain" description="ABC transporter" evidence="9">
    <location>
        <begin position="334"/>
        <end position="571"/>
    </location>
</feature>
<evidence type="ECO:0000256" key="7">
    <source>
        <dbReference type="SAM" id="MobiDB-lite"/>
    </source>
</evidence>
<keyword evidence="5 8" id="KW-1133">Transmembrane helix</keyword>
<evidence type="ECO:0000259" key="9">
    <source>
        <dbReference type="PROSITE" id="PS50893"/>
    </source>
</evidence>
<dbReference type="NCBIfam" id="TIGR01842">
    <property type="entry name" value="type_I_sec_PrtD"/>
    <property type="match status" value="1"/>
</dbReference>
<evidence type="ECO:0000256" key="8">
    <source>
        <dbReference type="SAM" id="Phobius"/>
    </source>
</evidence>
<accession>A0ABV1NQQ4</accession>
<dbReference type="PROSITE" id="PS50929">
    <property type="entry name" value="ABC_TM1F"/>
    <property type="match status" value="1"/>
</dbReference>
<dbReference type="InterPro" id="IPR036640">
    <property type="entry name" value="ABC1_TM_sf"/>
</dbReference>
<feature type="region of interest" description="Disordered" evidence="7">
    <location>
        <begin position="566"/>
        <end position="611"/>
    </location>
</feature>
<dbReference type="InterPro" id="IPR011527">
    <property type="entry name" value="ABC1_TM_dom"/>
</dbReference>
<evidence type="ECO:0000259" key="10">
    <source>
        <dbReference type="PROSITE" id="PS50929"/>
    </source>
</evidence>
<evidence type="ECO:0000256" key="4">
    <source>
        <dbReference type="ARBA" id="ARBA00022840"/>
    </source>
</evidence>
<feature type="compositionally biased region" description="Low complexity" evidence="7">
    <location>
        <begin position="566"/>
        <end position="599"/>
    </location>
</feature>
<organism evidence="11 12">
    <name type="scientific">Brevundimonas aurifodinae</name>
    <dbReference type="NCBI Taxonomy" id="1508312"/>
    <lineage>
        <taxon>Bacteria</taxon>
        <taxon>Pseudomonadati</taxon>
        <taxon>Pseudomonadota</taxon>
        <taxon>Alphaproteobacteria</taxon>
        <taxon>Caulobacterales</taxon>
        <taxon>Caulobacteraceae</taxon>
        <taxon>Brevundimonas</taxon>
    </lineage>
</organism>
<dbReference type="InterPro" id="IPR010128">
    <property type="entry name" value="ATPase_T1SS_PrtD-like"/>
</dbReference>
<reference evidence="11 12" key="1">
    <citation type="submission" date="2024-06" db="EMBL/GenBank/DDBJ databases">
        <title>Brevundimonas sp. C11.</title>
        <authorList>
            <person name="Maltman C."/>
        </authorList>
    </citation>
    <scope>NUCLEOTIDE SEQUENCE [LARGE SCALE GENOMIC DNA]</scope>
    <source>
        <strain evidence="11 12">C11</strain>
    </source>
</reference>
<dbReference type="PANTHER" id="PTHR43394">
    <property type="entry name" value="ATP-DEPENDENT PERMEASE MDL1, MITOCHONDRIAL"/>
    <property type="match status" value="1"/>
</dbReference>
<dbReference type="RefSeq" id="WP_349685119.1">
    <property type="nucleotide sequence ID" value="NZ_JBEGDD010000010.1"/>
</dbReference>
<gene>
    <name evidence="11" type="ORF">ABN401_12150</name>
</gene>
<name>A0ABV1NQQ4_9CAUL</name>